<dbReference type="PANTHER" id="PTHR33734">
    <property type="entry name" value="LYSM DOMAIN-CONTAINING GPI-ANCHORED PROTEIN 2"/>
    <property type="match status" value="1"/>
</dbReference>
<feature type="domain" description="LysM" evidence="2">
    <location>
        <begin position="156"/>
        <end position="199"/>
    </location>
</feature>
<feature type="domain" description="LysM" evidence="2">
    <location>
        <begin position="25"/>
        <end position="68"/>
    </location>
</feature>
<keyword evidence="4" id="KW-1185">Reference proteome</keyword>
<dbReference type="Gene3D" id="3.10.350.10">
    <property type="entry name" value="LysM domain"/>
    <property type="match status" value="4"/>
</dbReference>
<feature type="domain" description="LysM" evidence="2">
    <location>
        <begin position="89"/>
        <end position="133"/>
    </location>
</feature>
<dbReference type="InterPro" id="IPR036779">
    <property type="entry name" value="LysM_dom_sf"/>
</dbReference>
<feature type="chain" id="PRO_5012838731" evidence="1">
    <location>
        <begin position="21"/>
        <end position="695"/>
    </location>
</feature>
<dbReference type="OrthoDB" id="2149800at2"/>
<evidence type="ECO:0000313" key="4">
    <source>
        <dbReference type="Proteomes" id="UP000184071"/>
    </source>
</evidence>
<dbReference type="STRING" id="370979.SAMN05443663_1063"/>
<evidence type="ECO:0000256" key="1">
    <source>
        <dbReference type="SAM" id="SignalP"/>
    </source>
</evidence>
<dbReference type="EMBL" id="FQWC01000006">
    <property type="protein sequence ID" value="SHH16902.1"/>
    <property type="molecule type" value="Genomic_DNA"/>
</dbReference>
<evidence type="ECO:0000259" key="2">
    <source>
        <dbReference type="PROSITE" id="PS51782"/>
    </source>
</evidence>
<name>A0A1M5QS32_9FLAO</name>
<reference evidence="4" key="1">
    <citation type="submission" date="2016-11" db="EMBL/GenBank/DDBJ databases">
        <authorList>
            <person name="Varghese N."/>
            <person name="Submissions S."/>
        </authorList>
    </citation>
    <scope>NUCLEOTIDE SEQUENCE [LARGE SCALE GENOMIC DNA]</scope>
    <source>
        <strain evidence="4">DSM 17963</strain>
    </source>
</reference>
<dbReference type="Proteomes" id="UP000184071">
    <property type="component" value="Unassembled WGS sequence"/>
</dbReference>
<dbReference type="AlphaFoldDB" id="A0A1M5QS32"/>
<organism evidence="3 4">
    <name type="scientific">Flavobacterium defluvii</name>
    <dbReference type="NCBI Taxonomy" id="370979"/>
    <lineage>
        <taxon>Bacteria</taxon>
        <taxon>Pseudomonadati</taxon>
        <taxon>Bacteroidota</taxon>
        <taxon>Flavobacteriia</taxon>
        <taxon>Flavobacteriales</taxon>
        <taxon>Flavobacteriaceae</taxon>
        <taxon>Flavobacterium</taxon>
    </lineage>
</organism>
<sequence>MKYYSTLFLLVFFVTCSAFSQGKVVKYTVSSGETVNQIAQKFKVTPFDIYELNPDARNGVKPNTVLLIPTGKNTDKKETAAKSGNSKVVTHEVQPKETLYGIEKKYDISDEALKAANPFLVTDGLQPGQTLTIPAKGSAPKAAAAEKKQKGAEKYVYHDVQPKETKFGIAKQYGISIEELEKRNPDIVANLPVGYRLTIKGTAPKIETTTSAAVSKPEETKKPAEFKKAVTYMDYQVKPKETFYSLGRVFHLTQEELVELNPSLSEGVKEGMVLKVPTGYVAPAPIVAQSQPAEKAVQTSVEKPAEKTVESSGGGIKIVDKVKSETVSADPEVVELTKKRGQNERKKVVLLLPFNLAKLQSDTTGMAARLKTDKFLNMTLDFYSGAMMAIDSAKTLKLPIDVSIYDSQETKTTSNISSLIAQNKLQEADAVVGPFYQNNAESTANSLRLYNVPVISPLSKDVANPIDNLYQTIPSNDVVRNAIFDYMRAKNGNIVAVVDKKKESVINYIKQNQKGVVFAGLTEAGGLDVANLKSLLLPTRLNYVVMETGNTAMIKTVIKALIDSQKTCQVQLVILEPNSTLDTDEINFDNLVQLKLMYPSVTRDSDDQNVSIFKKEYKLKNKAYPNTYATRGFDVTFDTMMRLVQGKTYQETADLMTTQQVDNKFQFYKKEDGGHANKGVYILYYDSDLTLKEAN</sequence>
<dbReference type="SMART" id="SM00257">
    <property type="entry name" value="LysM"/>
    <property type="match status" value="4"/>
</dbReference>
<evidence type="ECO:0000313" key="3">
    <source>
        <dbReference type="EMBL" id="SHH16902.1"/>
    </source>
</evidence>
<dbReference type="Pfam" id="PF01476">
    <property type="entry name" value="LysM"/>
    <property type="match status" value="4"/>
</dbReference>
<dbReference type="RefSeq" id="WP_073416738.1">
    <property type="nucleotide sequence ID" value="NZ_FQWC01000006.1"/>
</dbReference>
<dbReference type="SUPFAM" id="SSF53822">
    <property type="entry name" value="Periplasmic binding protein-like I"/>
    <property type="match status" value="1"/>
</dbReference>
<dbReference type="InterPro" id="IPR028082">
    <property type="entry name" value="Peripla_BP_I"/>
</dbReference>
<protein>
    <submittedName>
        <fullName evidence="3">Amino acid/amide ABC transporter substrate-binding protein, HAAT family</fullName>
    </submittedName>
</protein>
<accession>A0A1M5QS32</accession>
<dbReference type="PROSITE" id="PS51782">
    <property type="entry name" value="LYSM"/>
    <property type="match status" value="3"/>
</dbReference>
<keyword evidence="1" id="KW-0732">Signal</keyword>
<dbReference type="InterPro" id="IPR018392">
    <property type="entry name" value="LysM"/>
</dbReference>
<dbReference type="Gene3D" id="3.40.50.2300">
    <property type="match status" value="1"/>
</dbReference>
<gene>
    <name evidence="3" type="ORF">SAMN05443663_1063</name>
</gene>
<dbReference type="CDD" id="cd00118">
    <property type="entry name" value="LysM"/>
    <property type="match status" value="4"/>
</dbReference>
<dbReference type="SUPFAM" id="SSF54106">
    <property type="entry name" value="LysM domain"/>
    <property type="match status" value="4"/>
</dbReference>
<proteinExistence type="predicted"/>
<feature type="signal peptide" evidence="1">
    <location>
        <begin position="1"/>
        <end position="20"/>
    </location>
</feature>
<dbReference type="PANTHER" id="PTHR33734:SF22">
    <property type="entry name" value="MEMBRANE-BOUND LYTIC MUREIN TRANSGLYCOSYLASE D"/>
    <property type="match status" value="1"/>
</dbReference>